<dbReference type="InterPro" id="IPR017583">
    <property type="entry name" value="Tagatose/fructose_Pkinase"/>
</dbReference>
<dbReference type="EMBL" id="JABEMB010000009">
    <property type="protein sequence ID" value="NNH03803.1"/>
    <property type="molecule type" value="Genomic_DNA"/>
</dbReference>
<dbReference type="InterPro" id="IPR002173">
    <property type="entry name" value="Carboh/pur_kinase_PfkB_CS"/>
</dbReference>
<dbReference type="GO" id="GO:0016773">
    <property type="term" value="F:phosphotransferase activity, alcohol group as acceptor"/>
    <property type="evidence" value="ECO:0007669"/>
    <property type="project" value="InterPro"/>
</dbReference>
<dbReference type="PANTHER" id="PTHR46566">
    <property type="entry name" value="1-PHOSPHOFRUCTOKINASE-RELATED"/>
    <property type="match status" value="1"/>
</dbReference>
<dbReference type="GO" id="GO:0005975">
    <property type="term" value="P:carbohydrate metabolic process"/>
    <property type="evidence" value="ECO:0007669"/>
    <property type="project" value="InterPro"/>
</dbReference>
<evidence type="ECO:0000259" key="8">
    <source>
        <dbReference type="Pfam" id="PF00294"/>
    </source>
</evidence>
<keyword evidence="3" id="KW-0547">Nucleotide-binding</keyword>
<evidence type="ECO:0000256" key="1">
    <source>
        <dbReference type="ARBA" id="ARBA00010688"/>
    </source>
</evidence>
<dbReference type="Proteomes" id="UP000543598">
    <property type="component" value="Unassembled WGS sequence"/>
</dbReference>
<dbReference type="Gene3D" id="3.40.1190.20">
    <property type="match status" value="1"/>
</dbReference>
<dbReference type="SUPFAM" id="SSF53613">
    <property type="entry name" value="Ribokinase-like"/>
    <property type="match status" value="1"/>
</dbReference>
<dbReference type="PROSITE" id="PS00584">
    <property type="entry name" value="PFKB_KINASES_2"/>
    <property type="match status" value="1"/>
</dbReference>
<feature type="region of interest" description="Disordered" evidence="7">
    <location>
        <begin position="303"/>
        <end position="335"/>
    </location>
</feature>
<evidence type="ECO:0000313" key="9">
    <source>
        <dbReference type="EMBL" id="NNH03803.1"/>
    </source>
</evidence>
<evidence type="ECO:0000256" key="4">
    <source>
        <dbReference type="ARBA" id="ARBA00022777"/>
    </source>
</evidence>
<feature type="domain" description="Carbohydrate kinase PfkB" evidence="8">
    <location>
        <begin position="19"/>
        <end position="286"/>
    </location>
</feature>
<dbReference type="GO" id="GO:0016301">
    <property type="term" value="F:kinase activity"/>
    <property type="evidence" value="ECO:0007669"/>
    <property type="project" value="UniProtKB-KW"/>
</dbReference>
<dbReference type="InterPro" id="IPR029056">
    <property type="entry name" value="Ribokinase-like"/>
</dbReference>
<comment type="similarity">
    <text evidence="1">Belongs to the carbohydrate kinase PfkB family.</text>
</comment>
<keyword evidence="5" id="KW-0067">ATP-binding</keyword>
<evidence type="ECO:0000256" key="3">
    <source>
        <dbReference type="ARBA" id="ARBA00022741"/>
    </source>
</evidence>
<dbReference type="RefSeq" id="WP_167038040.1">
    <property type="nucleotide sequence ID" value="NZ_BAAANA010000001.1"/>
</dbReference>
<accession>A0A7Y2PZZ0</accession>
<dbReference type="GO" id="GO:0005524">
    <property type="term" value="F:ATP binding"/>
    <property type="evidence" value="ECO:0007669"/>
    <property type="project" value="UniProtKB-KW"/>
</dbReference>
<evidence type="ECO:0000256" key="5">
    <source>
        <dbReference type="ARBA" id="ARBA00022840"/>
    </source>
</evidence>
<dbReference type="InterPro" id="IPR011611">
    <property type="entry name" value="PfkB_dom"/>
</dbReference>
<evidence type="ECO:0000256" key="7">
    <source>
        <dbReference type="SAM" id="MobiDB-lite"/>
    </source>
</evidence>
<evidence type="ECO:0000256" key="6">
    <source>
        <dbReference type="PIRNR" id="PIRNR000535"/>
    </source>
</evidence>
<dbReference type="Pfam" id="PF00294">
    <property type="entry name" value="PfkB"/>
    <property type="match status" value="1"/>
</dbReference>
<dbReference type="PIRSF" id="PIRSF000535">
    <property type="entry name" value="1PFK/6PFK/LacC"/>
    <property type="match status" value="1"/>
</dbReference>
<keyword evidence="4 9" id="KW-0418">Kinase</keyword>
<keyword evidence="2 6" id="KW-0808">Transferase</keyword>
<proteinExistence type="inferred from homology"/>
<keyword evidence="10" id="KW-1185">Reference proteome</keyword>
<dbReference type="PANTHER" id="PTHR46566:SF2">
    <property type="entry name" value="ATP-DEPENDENT 6-PHOSPHOFRUCTOKINASE ISOZYME 2"/>
    <property type="match status" value="1"/>
</dbReference>
<evidence type="ECO:0000256" key="2">
    <source>
        <dbReference type="ARBA" id="ARBA00022679"/>
    </source>
</evidence>
<evidence type="ECO:0000313" key="10">
    <source>
        <dbReference type="Proteomes" id="UP000543598"/>
    </source>
</evidence>
<dbReference type="AlphaFoldDB" id="A0A7Y2PZZ0"/>
<comment type="caution">
    <text evidence="9">The sequence shown here is derived from an EMBL/GenBank/DDBJ whole genome shotgun (WGS) entry which is preliminary data.</text>
</comment>
<sequence length="335" mass="35293">MSDVTVFAPSPTLTVTVEDHPFGAEIHVHAGGQGVWQARMLLRLGLSVTMCSVLTGETGRVLRHLLQDEGIAVSAIDREGRGSAYVHDRRAGERVSIADEEGDPIGRHDLDELYGMTLKEALASRVVILSGPSGESALPSDTYRRLAADLRDTDAAVVVDLAGERLAAAIDGGVDVLKVSHEELLQDGLISNVSTHEILRAMRALRDRGAAVVVVTRSSDPLILLDESGFLEVRPPQLQVADTHGAGDSLVAGMAGGIARGDTARAAVELGAAAGALNITRHGLGSGDREAIIRLREKVTSRPIADEQSADIEQPVTGRVSPDGLAALADPEDER</sequence>
<reference evidence="9 10" key="1">
    <citation type="submission" date="2020-05" db="EMBL/GenBank/DDBJ databases">
        <title>MicrobeNet Type strains.</title>
        <authorList>
            <person name="Nicholson A.C."/>
        </authorList>
    </citation>
    <scope>NUCLEOTIDE SEQUENCE [LARGE SCALE GENOMIC DNA]</scope>
    <source>
        <strain evidence="9 10">JCM 14282</strain>
    </source>
</reference>
<organism evidence="9 10">
    <name type="scientific">Microbacterium ulmi</name>
    <dbReference type="NCBI Taxonomy" id="179095"/>
    <lineage>
        <taxon>Bacteria</taxon>
        <taxon>Bacillati</taxon>
        <taxon>Actinomycetota</taxon>
        <taxon>Actinomycetes</taxon>
        <taxon>Micrococcales</taxon>
        <taxon>Microbacteriaceae</taxon>
        <taxon>Microbacterium</taxon>
    </lineage>
</organism>
<name>A0A7Y2PZZ0_9MICO</name>
<protein>
    <submittedName>
        <fullName evidence="9">Phosphofructokinase</fullName>
    </submittedName>
</protein>
<gene>
    <name evidence="9" type="ORF">HLA99_08080</name>
</gene>